<accession>A0ABS8HZL9</accession>
<dbReference type="Proteomes" id="UP001165492">
    <property type="component" value="Unassembled WGS sequence"/>
</dbReference>
<comment type="caution">
    <text evidence="1">The sequence shown here is derived from an EMBL/GenBank/DDBJ whole genome shotgun (WGS) entry which is preliminary data.</text>
</comment>
<proteinExistence type="predicted"/>
<name>A0ABS8HZL9_9FIRM</name>
<reference evidence="1" key="1">
    <citation type="submission" date="2021-11" db="EMBL/GenBank/DDBJ databases">
        <title>Description of a new species Pelosinus isolated from the bottom sediments of Lake Baikal.</title>
        <authorList>
            <person name="Zakharyuk A."/>
        </authorList>
    </citation>
    <scope>NUCLEOTIDE SEQUENCE</scope>
    <source>
        <strain evidence="1">Bkl1</strain>
    </source>
</reference>
<keyword evidence="2" id="KW-1185">Reference proteome</keyword>
<evidence type="ECO:0000313" key="2">
    <source>
        <dbReference type="Proteomes" id="UP001165492"/>
    </source>
</evidence>
<gene>
    <name evidence="1" type="ORF">LMF89_24215</name>
</gene>
<organism evidence="1 2">
    <name type="scientific">Pelosinus baikalensis</name>
    <dbReference type="NCBI Taxonomy" id="2892015"/>
    <lineage>
        <taxon>Bacteria</taxon>
        <taxon>Bacillati</taxon>
        <taxon>Bacillota</taxon>
        <taxon>Negativicutes</taxon>
        <taxon>Selenomonadales</taxon>
        <taxon>Sporomusaceae</taxon>
        <taxon>Pelosinus</taxon>
    </lineage>
</organism>
<evidence type="ECO:0000313" key="1">
    <source>
        <dbReference type="EMBL" id="MCC5468445.1"/>
    </source>
</evidence>
<sequence length="96" mass="12307">MDYNWEDPEIEEWREALNDRNEFELVYNTSDYRQPWSCWPRQDYWYNDHCNDHHHHHHQYNGCWPRYFCWPRQSCWPRGNCWPWKACWPRQGCCPR</sequence>
<protein>
    <submittedName>
        <fullName evidence="1">Uncharacterized protein</fullName>
    </submittedName>
</protein>
<dbReference type="RefSeq" id="WP_229537339.1">
    <property type="nucleotide sequence ID" value="NZ_JAJHJB010000067.1"/>
</dbReference>
<dbReference type="EMBL" id="JAJHJB010000067">
    <property type="protein sequence ID" value="MCC5468445.1"/>
    <property type="molecule type" value="Genomic_DNA"/>
</dbReference>